<organism evidence="3 4">
    <name type="scientific">Ideonella dechloratans</name>
    <dbReference type="NCBI Taxonomy" id="36863"/>
    <lineage>
        <taxon>Bacteria</taxon>
        <taxon>Pseudomonadati</taxon>
        <taxon>Pseudomonadota</taxon>
        <taxon>Betaproteobacteria</taxon>
        <taxon>Burkholderiales</taxon>
        <taxon>Sphaerotilaceae</taxon>
        <taxon>Ideonella</taxon>
    </lineage>
</organism>
<dbReference type="AlphaFoldDB" id="A0A643F7D8"/>
<comment type="caution">
    <text evidence="3">The sequence shown here is derived from an EMBL/GenBank/DDBJ whole genome shotgun (WGS) entry which is preliminary data.</text>
</comment>
<dbReference type="Gene3D" id="1.20.120.30">
    <property type="entry name" value="Aspartate receptor, ligand-binding domain"/>
    <property type="match status" value="1"/>
</dbReference>
<dbReference type="Proteomes" id="UP000430120">
    <property type="component" value="Unassembled WGS sequence"/>
</dbReference>
<dbReference type="RefSeq" id="WP_151125616.1">
    <property type="nucleotide sequence ID" value="NZ_CP088081.1"/>
</dbReference>
<evidence type="ECO:0000313" key="3">
    <source>
        <dbReference type="EMBL" id="KAB0575345.1"/>
    </source>
</evidence>
<gene>
    <name evidence="3" type="ORF">F7Q92_18735</name>
</gene>
<keyword evidence="4" id="KW-1185">Reference proteome</keyword>
<feature type="domain" description="Chemoreceptor zinc-binding" evidence="2">
    <location>
        <begin position="54"/>
        <end position="121"/>
    </location>
</feature>
<dbReference type="EMBL" id="VZPB01000065">
    <property type="protein sequence ID" value="KAB0575345.1"/>
    <property type="molecule type" value="Genomic_DNA"/>
</dbReference>
<accession>A0A643F7D8</accession>
<dbReference type="Pfam" id="PF13682">
    <property type="entry name" value="CZB"/>
    <property type="match status" value="1"/>
</dbReference>
<proteinExistence type="predicted"/>
<evidence type="ECO:0000313" key="4">
    <source>
        <dbReference type="Proteomes" id="UP000430120"/>
    </source>
</evidence>
<evidence type="ECO:0000256" key="1">
    <source>
        <dbReference type="SAM" id="MobiDB-lite"/>
    </source>
</evidence>
<protein>
    <recommendedName>
        <fullName evidence="2">Chemoreceptor zinc-binding domain-containing protein</fullName>
    </recommendedName>
</protein>
<reference evidence="3 4" key="1">
    <citation type="submission" date="2019-09" db="EMBL/GenBank/DDBJ databases">
        <title>Draft genome sequences of 48 bacterial type strains from the CCUG.</title>
        <authorList>
            <person name="Tunovic T."/>
            <person name="Pineiro-Iglesias B."/>
            <person name="Unosson C."/>
            <person name="Inganas E."/>
            <person name="Ohlen M."/>
            <person name="Cardew S."/>
            <person name="Jensie-Markopoulos S."/>
            <person name="Salva-Serra F."/>
            <person name="Jaen-Luchoro D."/>
            <person name="Karlsson R."/>
            <person name="Svensson-Stadler L."/>
            <person name="Chun J."/>
            <person name="Moore E."/>
        </authorList>
    </citation>
    <scope>NUCLEOTIDE SEQUENCE [LARGE SCALE GENOMIC DNA]</scope>
    <source>
        <strain evidence="3 4">CCUG 30977</strain>
    </source>
</reference>
<dbReference type="InterPro" id="IPR025991">
    <property type="entry name" value="Chemoreceptor_zinc-bind_dom"/>
</dbReference>
<dbReference type="OrthoDB" id="8613985at2"/>
<feature type="region of interest" description="Disordered" evidence="1">
    <location>
        <begin position="9"/>
        <end position="43"/>
    </location>
</feature>
<evidence type="ECO:0000259" key="2">
    <source>
        <dbReference type="Pfam" id="PF13682"/>
    </source>
</evidence>
<sequence>MKFTAWIRALAGRSRSEPPEDTGGPSSLLATQPPEETGQGEVGGLDFAAAIRAHQAWKGRLQAVVNGESNEQLRSTDVSPDDRCVLGQWLHGPGCQGFHGEPLLDTVRATHARFHLMAGAVLRAVEEGRPQDARQLLASDYQRASVQVQGKLAELFLHATGSERATP</sequence>
<name>A0A643F7D8_IDEDE</name>